<keyword evidence="6" id="KW-0256">Endoplasmic reticulum</keyword>
<sequence length="715" mass="75924">MDKNLASPSLRHSNSLSLKAPRLVQHLSHMAARLPVHALLLIILSTSLLQDSIFRGNARVVPSSLRQSLDHENHRHSTLVTMVFTDVLSSKAVLPCSVPAHDNISVALLDPNAAPLTACPPSQLRSYWRAPESRPAVQAMSQQVPGRRGQMTRWLVKAAQATDSPTSQHARADDLEGVSSAALPKKRVNGYKDSLWTNSILLFLILAVGFHGYLRQSAASVAHVPGLEDTISAHLLDERKQAASNTATDELALPQTAPVSAGRPENRSPVPSEPRSQEQLDELLTEKRACEMTDQELVSVVLRGKVPGHALEKTLNNDFERAIRIRRNVIPLTDQSTASTAETLDESKLPYDNYDWSRVSGACCENVVGYVPIPVGVAGPLLVDGKSYMVPMATTEGTLVASTSRGCKAINQAGGAVTVLTSDGMTRGPCISFETLARAGVAKKWVDSEAGQETIRTAFNSTSSFARLQSIKTAMAGTQLFIRFKAATGDAMGMNMISKGVEHALKVMRSKGFDDMVITSLSGNYCTDKKASALNWIEGRGKSIVAEAIIPAEVVRSVLKTDVESLVELNTSKNLIGSAMAGSVGGFNAHAANIVAAIFLATGQDPAQVVESANCITIMKNVRGSLQISVSMPSIEVGTLGGGTVLEPQGAMLDLLGVKGADVARPGENAGRLACIIGAAVLAGELSLCSALAAGHLVDAHMQHNRTLKSPSTRA</sequence>
<reference evidence="8 9" key="2">
    <citation type="journal article" date="2017" name="Sci. Rep.">
        <title>Ant-infecting Ophiocordyceps genomes reveal a high diversity of potential behavioral manipulation genes and a possible major role for enterotoxins.</title>
        <authorList>
            <person name="de Bekker C."/>
            <person name="Ohm R.A."/>
            <person name="Evans H.C."/>
            <person name="Brachmann A."/>
            <person name="Hughes D.P."/>
        </authorList>
    </citation>
    <scope>NUCLEOTIDE SEQUENCE [LARGE SCALE GENOMIC DNA]</scope>
    <source>
        <strain evidence="8 9">SC16a</strain>
    </source>
</reference>
<comment type="catalytic activity">
    <reaction evidence="6">
        <text>(R)-mevalonate + 2 NADP(+) + CoA = (3S)-3-hydroxy-3-methylglutaryl-CoA + 2 NADPH + 2 H(+)</text>
        <dbReference type="Rhea" id="RHEA:15989"/>
        <dbReference type="ChEBI" id="CHEBI:15378"/>
        <dbReference type="ChEBI" id="CHEBI:36464"/>
        <dbReference type="ChEBI" id="CHEBI:43074"/>
        <dbReference type="ChEBI" id="CHEBI:57287"/>
        <dbReference type="ChEBI" id="CHEBI:57783"/>
        <dbReference type="ChEBI" id="CHEBI:58349"/>
        <dbReference type="EC" id="1.1.1.34"/>
    </reaction>
</comment>
<dbReference type="InterPro" id="IPR009023">
    <property type="entry name" value="HMG_CoA_Rdtase_NAD(P)-bd_sf"/>
</dbReference>
<dbReference type="SUPFAM" id="SSF56542">
    <property type="entry name" value="Substrate-binding domain of HMG-CoA reductase"/>
    <property type="match status" value="1"/>
</dbReference>
<dbReference type="Gene3D" id="3.90.770.10">
    <property type="entry name" value="3-hydroxy-3-methylglutaryl-coenzyme A Reductase, Chain A, domain 2"/>
    <property type="match status" value="1"/>
</dbReference>
<dbReference type="InterPro" id="IPR009029">
    <property type="entry name" value="HMG_CoA_Rdtase_sub-bd_dom_sf"/>
</dbReference>
<dbReference type="Gene3D" id="1.10.3270.10">
    <property type="entry name" value="HMGR, N-terminal domain"/>
    <property type="match status" value="1"/>
</dbReference>
<dbReference type="SUPFAM" id="SSF55035">
    <property type="entry name" value="NAD-binding domain of HMG-CoA reductase"/>
    <property type="match status" value="1"/>
</dbReference>
<dbReference type="EC" id="1.1.1.34" evidence="6"/>
<protein>
    <recommendedName>
        <fullName evidence="6">3-hydroxy-3-methylglutaryl coenzyme A reductase</fullName>
        <shortName evidence="6">HMG-CoA reductase</shortName>
        <ecNumber evidence="6">1.1.1.34</ecNumber>
    </recommendedName>
</protein>
<dbReference type="GO" id="GO:0005778">
    <property type="term" value="C:peroxisomal membrane"/>
    <property type="evidence" value="ECO:0007669"/>
    <property type="project" value="TreeGrafter"/>
</dbReference>
<dbReference type="InterPro" id="IPR023076">
    <property type="entry name" value="HMG_CoA_Rdtase_CS"/>
</dbReference>
<feature type="region of interest" description="Disordered" evidence="7">
    <location>
        <begin position="241"/>
        <end position="280"/>
    </location>
</feature>
<name>A0A2A9PB40_OPHUN</name>
<gene>
    <name evidence="8" type="ORF">XA68_13700</name>
</gene>
<evidence type="ECO:0000256" key="7">
    <source>
        <dbReference type="SAM" id="MobiDB-lite"/>
    </source>
</evidence>
<keyword evidence="4 6" id="KW-0560">Oxidoreductase</keyword>
<dbReference type="PRINTS" id="PR00071">
    <property type="entry name" value="HMGCOARDTASE"/>
</dbReference>
<evidence type="ECO:0000256" key="2">
    <source>
        <dbReference type="ARBA" id="ARBA00007661"/>
    </source>
</evidence>
<dbReference type="InterPro" id="IPR023282">
    <property type="entry name" value="HMG_CoA_Rdtase_N"/>
</dbReference>
<dbReference type="FunFam" id="3.90.770.10:FF:000001">
    <property type="entry name" value="3-hydroxy-3-methylglutaryl coenzyme A reductase"/>
    <property type="match status" value="1"/>
</dbReference>
<evidence type="ECO:0000256" key="1">
    <source>
        <dbReference type="ARBA" id="ARBA00004370"/>
    </source>
</evidence>
<comment type="caution">
    <text evidence="8">The sequence shown here is derived from an EMBL/GenBank/DDBJ whole genome shotgun (WGS) entry which is preliminary data.</text>
</comment>
<dbReference type="FunFam" id="3.30.70.420:FF:000001">
    <property type="entry name" value="3-hydroxy-3-methylglutaryl coenzyme A reductase"/>
    <property type="match status" value="1"/>
</dbReference>
<dbReference type="STRING" id="268505.A0A2A9PB40"/>
<accession>A0A2A9PB40</accession>
<dbReference type="InterPro" id="IPR002202">
    <property type="entry name" value="HMG_CoA_Rdtase"/>
</dbReference>
<dbReference type="PROSITE" id="PS50065">
    <property type="entry name" value="HMG_COA_REDUCTASE_4"/>
    <property type="match status" value="1"/>
</dbReference>
<dbReference type="AlphaFoldDB" id="A0A2A9PB40"/>
<keyword evidence="9" id="KW-1185">Reference proteome</keyword>
<keyword evidence="5 6" id="KW-0472">Membrane</keyword>
<evidence type="ECO:0000256" key="6">
    <source>
        <dbReference type="RuleBase" id="RU361219"/>
    </source>
</evidence>
<dbReference type="InterPro" id="IPR023074">
    <property type="entry name" value="HMG_CoA_Rdtase_cat_sf"/>
</dbReference>
<dbReference type="CDD" id="cd00643">
    <property type="entry name" value="HMG-CoA_reductase_classI"/>
    <property type="match status" value="1"/>
</dbReference>
<dbReference type="Gene3D" id="3.30.70.420">
    <property type="entry name" value="Hydroxymethylglutaryl-CoA reductase, class I/II, NAD/NADP-binding domain"/>
    <property type="match status" value="1"/>
</dbReference>
<organism evidence="8 9">
    <name type="scientific">Ophiocordyceps unilateralis</name>
    <name type="common">Zombie-ant fungus</name>
    <name type="synonym">Torrubia unilateralis</name>
    <dbReference type="NCBI Taxonomy" id="268505"/>
    <lineage>
        <taxon>Eukaryota</taxon>
        <taxon>Fungi</taxon>
        <taxon>Dikarya</taxon>
        <taxon>Ascomycota</taxon>
        <taxon>Pezizomycotina</taxon>
        <taxon>Sordariomycetes</taxon>
        <taxon>Hypocreomycetidae</taxon>
        <taxon>Hypocreales</taxon>
        <taxon>Ophiocordycipitaceae</taxon>
        <taxon>Ophiocordyceps</taxon>
    </lineage>
</organism>
<reference evidence="8 9" key="1">
    <citation type="journal article" date="2015" name="BMC Genomics">
        <title>Gene expression during zombie ant biting behavior reflects the complexity underlying fungal parasitic behavioral manipulation.</title>
        <authorList>
            <person name="de Bekker C."/>
            <person name="Ohm R.A."/>
            <person name="Loreto R.G."/>
            <person name="Sebastian A."/>
            <person name="Albert I."/>
            <person name="Merrow M."/>
            <person name="Brachmann A."/>
            <person name="Hughes D.P."/>
        </authorList>
    </citation>
    <scope>NUCLEOTIDE SEQUENCE [LARGE SCALE GENOMIC DNA]</scope>
    <source>
        <strain evidence="8 9">SC16a</strain>
    </source>
</reference>
<evidence type="ECO:0000256" key="4">
    <source>
        <dbReference type="ARBA" id="ARBA00023002"/>
    </source>
</evidence>
<evidence type="ECO:0000256" key="3">
    <source>
        <dbReference type="ARBA" id="ARBA00022857"/>
    </source>
</evidence>
<feature type="transmembrane region" description="Helical" evidence="6">
    <location>
        <begin position="30"/>
        <end position="49"/>
    </location>
</feature>
<keyword evidence="3 6" id="KW-0521">NADP</keyword>
<comment type="pathway">
    <text evidence="6">Metabolic intermediate biosynthesis; (R)-mevalonate biosynthesis; (R)-mevalonate from acetyl-CoA: step 3/3.</text>
</comment>
<evidence type="ECO:0000313" key="9">
    <source>
        <dbReference type="Proteomes" id="UP000037136"/>
    </source>
</evidence>
<comment type="similarity">
    <text evidence="2 6">Belongs to the HMG-CoA reductase family.</text>
</comment>
<keyword evidence="6" id="KW-0812">Transmembrane</keyword>
<dbReference type="PANTHER" id="PTHR10572">
    <property type="entry name" value="3-HYDROXY-3-METHYLGLUTARYL-COENZYME A REDUCTASE"/>
    <property type="match status" value="1"/>
</dbReference>
<evidence type="ECO:0000256" key="5">
    <source>
        <dbReference type="ARBA" id="ARBA00023136"/>
    </source>
</evidence>
<dbReference type="GO" id="GO:0006696">
    <property type="term" value="P:ergosterol biosynthetic process"/>
    <property type="evidence" value="ECO:0007669"/>
    <property type="project" value="TreeGrafter"/>
</dbReference>
<dbReference type="Pfam" id="PF00368">
    <property type="entry name" value="HMG-CoA_red"/>
    <property type="match status" value="1"/>
</dbReference>
<feature type="transmembrane region" description="Helical" evidence="6">
    <location>
        <begin position="195"/>
        <end position="214"/>
    </location>
</feature>
<dbReference type="InterPro" id="IPR004554">
    <property type="entry name" value="HMG_CoA_Rdtase_eu_arc"/>
</dbReference>
<dbReference type="Proteomes" id="UP000037136">
    <property type="component" value="Unassembled WGS sequence"/>
</dbReference>
<proteinExistence type="inferred from homology"/>
<dbReference type="GO" id="GO:0015936">
    <property type="term" value="P:coenzyme A metabolic process"/>
    <property type="evidence" value="ECO:0007669"/>
    <property type="project" value="InterPro"/>
</dbReference>
<dbReference type="NCBIfam" id="TIGR00533">
    <property type="entry name" value="HMG_CoA_R_NADP"/>
    <property type="match status" value="1"/>
</dbReference>
<dbReference type="PROSITE" id="PS00066">
    <property type="entry name" value="HMG_COA_REDUCTASE_1"/>
    <property type="match status" value="1"/>
</dbReference>
<dbReference type="UniPathway" id="UPA00058">
    <property type="reaction ID" value="UER00103"/>
</dbReference>
<comment type="subcellular location">
    <subcellularLocation>
        <location evidence="6">Endoplasmic reticulum membrane</location>
        <topology evidence="6">Multi-pass membrane protein</topology>
    </subcellularLocation>
    <subcellularLocation>
        <location evidence="1">Membrane</location>
    </subcellularLocation>
</comment>
<dbReference type="GO" id="GO:0004420">
    <property type="term" value="F:hydroxymethylglutaryl-CoA reductase (NADPH) activity"/>
    <property type="evidence" value="ECO:0007669"/>
    <property type="project" value="UniProtKB-EC"/>
</dbReference>
<dbReference type="OrthoDB" id="4925867at2759"/>
<keyword evidence="6" id="KW-1133">Transmembrane helix</keyword>
<dbReference type="EMBL" id="LAZP02000293">
    <property type="protein sequence ID" value="PFH58424.1"/>
    <property type="molecule type" value="Genomic_DNA"/>
</dbReference>
<dbReference type="PANTHER" id="PTHR10572:SF24">
    <property type="entry name" value="3-HYDROXY-3-METHYLGLUTARYL-COENZYME A REDUCTASE"/>
    <property type="match status" value="1"/>
</dbReference>
<dbReference type="GO" id="GO:0008299">
    <property type="term" value="P:isoprenoid biosynthetic process"/>
    <property type="evidence" value="ECO:0007669"/>
    <property type="project" value="InterPro"/>
</dbReference>
<dbReference type="PROSITE" id="PS00318">
    <property type="entry name" value="HMG_COA_REDUCTASE_2"/>
    <property type="match status" value="1"/>
</dbReference>
<evidence type="ECO:0000313" key="8">
    <source>
        <dbReference type="EMBL" id="PFH58424.1"/>
    </source>
</evidence>
<dbReference type="GO" id="GO:0005789">
    <property type="term" value="C:endoplasmic reticulum membrane"/>
    <property type="evidence" value="ECO:0007669"/>
    <property type="project" value="UniProtKB-SubCell"/>
</dbReference>